<evidence type="ECO:0000313" key="2">
    <source>
        <dbReference type="EMBL" id="CAH7671194.1"/>
    </source>
</evidence>
<gene>
    <name evidence="2" type="ORF">PPACK8108_LOCUS5953</name>
</gene>
<comment type="caution">
    <text evidence="2">The sequence shown here is derived from an EMBL/GenBank/DDBJ whole genome shotgun (WGS) entry which is preliminary data.</text>
</comment>
<feature type="region of interest" description="Disordered" evidence="1">
    <location>
        <begin position="1"/>
        <end position="26"/>
    </location>
</feature>
<evidence type="ECO:0000256" key="1">
    <source>
        <dbReference type="SAM" id="MobiDB-lite"/>
    </source>
</evidence>
<accession>A0AAV0AR82</accession>
<keyword evidence="3" id="KW-1185">Reference proteome</keyword>
<sequence length="225" mass="25318">MTEGLDERGGSIRTAQDQLVREPNGPGQMVGGMMQAWVDIMMALLASTLKIKPTADLQQQEDRYTRIDWSQKPEVVNQLERWGSVRSEGEWLWFCKCLVNIKSVTVACGGACRNERQYTVEDWGWWKEGIIDVSQCLNLSRFFGRGLNEPTYQMNQSVFVLNSPSLIDDLVREGGGVRHSESVTIKPFEGRAGSTPCESKKWGIPHEASHQRGPRGSVQSLNFII</sequence>
<protein>
    <submittedName>
        <fullName evidence="2">Uncharacterized protein</fullName>
    </submittedName>
</protein>
<proteinExistence type="predicted"/>
<dbReference type="AlphaFoldDB" id="A0AAV0AR82"/>
<dbReference type="Proteomes" id="UP001153365">
    <property type="component" value="Unassembled WGS sequence"/>
</dbReference>
<name>A0AAV0AR82_PHAPC</name>
<feature type="compositionally biased region" description="Basic and acidic residues" evidence="1">
    <location>
        <begin position="1"/>
        <end position="10"/>
    </location>
</feature>
<dbReference type="EMBL" id="CALTRL010001153">
    <property type="protein sequence ID" value="CAH7671194.1"/>
    <property type="molecule type" value="Genomic_DNA"/>
</dbReference>
<organism evidence="2 3">
    <name type="scientific">Phakopsora pachyrhizi</name>
    <name type="common">Asian soybean rust disease fungus</name>
    <dbReference type="NCBI Taxonomy" id="170000"/>
    <lineage>
        <taxon>Eukaryota</taxon>
        <taxon>Fungi</taxon>
        <taxon>Dikarya</taxon>
        <taxon>Basidiomycota</taxon>
        <taxon>Pucciniomycotina</taxon>
        <taxon>Pucciniomycetes</taxon>
        <taxon>Pucciniales</taxon>
        <taxon>Phakopsoraceae</taxon>
        <taxon>Phakopsora</taxon>
    </lineage>
</organism>
<evidence type="ECO:0000313" key="3">
    <source>
        <dbReference type="Proteomes" id="UP001153365"/>
    </source>
</evidence>
<reference evidence="2" key="1">
    <citation type="submission" date="2022-06" db="EMBL/GenBank/DDBJ databases">
        <authorList>
            <consortium name="SYNGENTA / RWTH Aachen University"/>
        </authorList>
    </citation>
    <scope>NUCLEOTIDE SEQUENCE</scope>
</reference>